<dbReference type="RefSeq" id="WP_142715690.1">
    <property type="nucleotide sequence ID" value="NZ_FXTH01000018.1"/>
</dbReference>
<dbReference type="OrthoDB" id="9802676at2"/>
<dbReference type="Proteomes" id="UP000317593">
    <property type="component" value="Unassembled WGS sequence"/>
</dbReference>
<dbReference type="CDD" id="cd01285">
    <property type="entry name" value="nucleoside_deaminase"/>
    <property type="match status" value="1"/>
</dbReference>
<dbReference type="InterPro" id="IPR016193">
    <property type="entry name" value="Cytidine_deaminase-like"/>
</dbReference>
<dbReference type="InterPro" id="IPR002125">
    <property type="entry name" value="CMP_dCMP_dom"/>
</dbReference>
<proteinExistence type="predicted"/>
<evidence type="ECO:0000259" key="1">
    <source>
        <dbReference type="PROSITE" id="PS51747"/>
    </source>
</evidence>
<dbReference type="GO" id="GO:0047974">
    <property type="term" value="F:guanosine deaminase activity"/>
    <property type="evidence" value="ECO:0007669"/>
    <property type="project" value="TreeGrafter"/>
</dbReference>
<dbReference type="SUPFAM" id="SSF53927">
    <property type="entry name" value="Cytidine deaminase-like"/>
    <property type="match status" value="1"/>
</dbReference>
<dbReference type="EMBL" id="FXTH01000018">
    <property type="protein sequence ID" value="SMO86198.1"/>
    <property type="molecule type" value="Genomic_DNA"/>
</dbReference>
<gene>
    <name evidence="2" type="ORF">SAMN06265218_11832</name>
</gene>
<dbReference type="GO" id="GO:0006152">
    <property type="term" value="P:purine nucleoside catabolic process"/>
    <property type="evidence" value="ECO:0007669"/>
    <property type="project" value="TreeGrafter"/>
</dbReference>
<dbReference type="PANTHER" id="PTHR11079:SF161">
    <property type="entry name" value="CMP_DCMP-TYPE DEAMINASE DOMAIN-CONTAINING PROTEIN"/>
    <property type="match status" value="1"/>
</dbReference>
<feature type="domain" description="CMP/dCMP-type deaminase" evidence="1">
    <location>
        <begin position="1"/>
        <end position="127"/>
    </location>
</feature>
<dbReference type="Gene3D" id="3.40.140.10">
    <property type="entry name" value="Cytidine Deaminase, domain 2"/>
    <property type="match status" value="1"/>
</dbReference>
<reference evidence="2 3" key="1">
    <citation type="submission" date="2017-05" db="EMBL/GenBank/DDBJ databases">
        <authorList>
            <person name="Varghese N."/>
            <person name="Submissions S."/>
        </authorList>
    </citation>
    <scope>NUCLEOTIDE SEQUENCE [LARGE SCALE GENOMIC DNA]</scope>
    <source>
        <strain evidence="2 3">DSM 21194</strain>
    </source>
</reference>
<sequence length="151" mass="16450">MNHQTYINKAVKLAQDNVQNGGKPFGAVIVKDDTVIATGINKAVQTGDTTSHAETEAIRKAGIEGKSNQLKGATLYASGHPCPMCLAASYLAGIEEIYYDSTLDEAEKVGLGVSHIYEELRKNLDQQKLPLRQFSSTIEVNPIKQWADSEK</sequence>
<organism evidence="2 3">
    <name type="scientific">Fodinibius sediminis</name>
    <dbReference type="NCBI Taxonomy" id="1214077"/>
    <lineage>
        <taxon>Bacteria</taxon>
        <taxon>Pseudomonadati</taxon>
        <taxon>Balneolota</taxon>
        <taxon>Balneolia</taxon>
        <taxon>Balneolales</taxon>
        <taxon>Balneolaceae</taxon>
        <taxon>Fodinibius</taxon>
    </lineage>
</organism>
<dbReference type="PROSITE" id="PS51747">
    <property type="entry name" value="CYT_DCMP_DEAMINASES_2"/>
    <property type="match status" value="1"/>
</dbReference>
<accession>A0A521EQJ2</accession>
<dbReference type="AlphaFoldDB" id="A0A521EQJ2"/>
<dbReference type="Pfam" id="PF00383">
    <property type="entry name" value="dCMP_cyt_deam_1"/>
    <property type="match status" value="1"/>
</dbReference>
<keyword evidence="3" id="KW-1185">Reference proteome</keyword>
<evidence type="ECO:0000313" key="3">
    <source>
        <dbReference type="Proteomes" id="UP000317593"/>
    </source>
</evidence>
<name>A0A521EQJ2_9BACT</name>
<protein>
    <submittedName>
        <fullName evidence="2">tRNA(Arg) A34 adenosine deaminase TadA</fullName>
    </submittedName>
</protein>
<evidence type="ECO:0000313" key="2">
    <source>
        <dbReference type="EMBL" id="SMO86198.1"/>
    </source>
</evidence>
<dbReference type="PANTHER" id="PTHR11079">
    <property type="entry name" value="CYTOSINE DEAMINASE FAMILY MEMBER"/>
    <property type="match status" value="1"/>
</dbReference>